<evidence type="ECO:0000256" key="7">
    <source>
        <dbReference type="ARBA" id="ARBA00022777"/>
    </source>
</evidence>
<gene>
    <name evidence="14" type="ORF">SAHL_12915</name>
</gene>
<evidence type="ECO:0000256" key="9">
    <source>
        <dbReference type="ARBA" id="ARBA00023012"/>
    </source>
</evidence>
<dbReference type="EC" id="2.7.13.3" evidence="3"/>
<feature type="domain" description="Histidine kinase" evidence="12">
    <location>
        <begin position="246"/>
        <end position="448"/>
    </location>
</feature>
<evidence type="ECO:0000256" key="6">
    <source>
        <dbReference type="ARBA" id="ARBA00022692"/>
    </source>
</evidence>
<dbReference type="PANTHER" id="PTHR45436:SF5">
    <property type="entry name" value="SENSOR HISTIDINE KINASE TRCS"/>
    <property type="match status" value="1"/>
</dbReference>
<proteinExistence type="predicted"/>
<comment type="subcellular location">
    <subcellularLocation>
        <location evidence="2">Membrane</location>
    </subcellularLocation>
</comment>
<protein>
    <recommendedName>
        <fullName evidence="3">histidine kinase</fullName>
        <ecNumber evidence="3">2.7.13.3</ecNumber>
    </recommendedName>
</protein>
<keyword evidence="4" id="KW-0597">Phosphoprotein</keyword>
<dbReference type="PRINTS" id="PR00344">
    <property type="entry name" value="BCTRLSENSOR"/>
</dbReference>
<dbReference type="Gene3D" id="3.30.565.10">
    <property type="entry name" value="Histidine kinase-like ATPase, C-terminal domain"/>
    <property type="match status" value="1"/>
</dbReference>
<evidence type="ECO:0000256" key="1">
    <source>
        <dbReference type="ARBA" id="ARBA00000085"/>
    </source>
</evidence>
<keyword evidence="10 11" id="KW-0472">Membrane</keyword>
<dbReference type="PANTHER" id="PTHR45436">
    <property type="entry name" value="SENSOR HISTIDINE KINASE YKOH"/>
    <property type="match status" value="1"/>
</dbReference>
<comment type="caution">
    <text evidence="14">The sequence shown here is derived from an EMBL/GenBank/DDBJ whole genome shotgun (WGS) entry which is preliminary data.</text>
</comment>
<sequence>MPRASLQRRLLLGAIAWILIALVATAVVLSLLFRGHLEDELGRRLDADFLQLVSQLDTGTDGEFAPDPRMSDPLYERVFSGRYWQIDAAGDAPVDLRSRSLWDMHLPVPGQATGLHRLDGPRGARGARLLALTREVTLPRRAGPLRLTVAASLAPVEAAVVDFRGTLAWALGALALGLIVAAGLQVGLGLAPLRRLRRELGTIRRAESARLSGDYPGEVAPLVADLNQVLTDNQALIERARHQAGNLAHALKTPLSVIRNEADRLAQEGGEARAARLRAEATAMQRQIEWHLARTRIAATQRAGVAAEVAPVLERLTRTLQRLYGDRGRVIDTDAGHGLRFAGETRDLEQMIGNLMDNACKWARGIVEVRASVYGDRLQICVDDDGPGLPAARREQALDRGRRFDEDTPGWGLGLAIVADLARAYEGELALERAALGGLSARLVLPAG</sequence>
<feature type="transmembrane region" description="Helical" evidence="11">
    <location>
        <begin position="167"/>
        <end position="191"/>
    </location>
</feature>
<accession>A0A423PL90</accession>
<dbReference type="AlphaFoldDB" id="A0A423PL90"/>
<evidence type="ECO:0000259" key="13">
    <source>
        <dbReference type="PROSITE" id="PS50885"/>
    </source>
</evidence>
<dbReference type="PROSITE" id="PS50109">
    <property type="entry name" value="HIS_KIN"/>
    <property type="match status" value="1"/>
</dbReference>
<evidence type="ECO:0000256" key="3">
    <source>
        <dbReference type="ARBA" id="ARBA00012438"/>
    </source>
</evidence>
<reference evidence="14 15" key="1">
    <citation type="submission" date="2013-10" db="EMBL/GenBank/DDBJ databases">
        <title>Salinisphaera halophila YIM 95161 Genome Sequencing.</title>
        <authorList>
            <person name="Lai Q."/>
            <person name="Li C."/>
            <person name="Shao Z."/>
        </authorList>
    </citation>
    <scope>NUCLEOTIDE SEQUENCE [LARGE SCALE GENOMIC DNA]</scope>
    <source>
        <strain evidence="14 15">YIM 95161</strain>
    </source>
</reference>
<evidence type="ECO:0000256" key="4">
    <source>
        <dbReference type="ARBA" id="ARBA00022553"/>
    </source>
</evidence>
<evidence type="ECO:0000256" key="5">
    <source>
        <dbReference type="ARBA" id="ARBA00022679"/>
    </source>
</evidence>
<evidence type="ECO:0000256" key="11">
    <source>
        <dbReference type="SAM" id="Phobius"/>
    </source>
</evidence>
<dbReference type="OrthoDB" id="9809567at2"/>
<name>A0A423PL90_9GAMM</name>
<dbReference type="InterPro" id="IPR005467">
    <property type="entry name" value="His_kinase_dom"/>
</dbReference>
<evidence type="ECO:0000256" key="10">
    <source>
        <dbReference type="ARBA" id="ARBA00023136"/>
    </source>
</evidence>
<keyword evidence="7 14" id="KW-0418">Kinase</keyword>
<dbReference type="Pfam" id="PF02518">
    <property type="entry name" value="HATPase_c"/>
    <property type="match status" value="1"/>
</dbReference>
<dbReference type="EMBL" id="AYKF01000101">
    <property type="protein sequence ID" value="ROO26384.1"/>
    <property type="molecule type" value="Genomic_DNA"/>
</dbReference>
<evidence type="ECO:0000313" key="15">
    <source>
        <dbReference type="Proteomes" id="UP000285123"/>
    </source>
</evidence>
<dbReference type="InterPro" id="IPR050428">
    <property type="entry name" value="TCS_sensor_his_kinase"/>
</dbReference>
<keyword evidence="8 11" id="KW-1133">Transmembrane helix</keyword>
<dbReference type="InterPro" id="IPR036097">
    <property type="entry name" value="HisK_dim/P_sf"/>
</dbReference>
<evidence type="ECO:0000313" key="14">
    <source>
        <dbReference type="EMBL" id="ROO26384.1"/>
    </source>
</evidence>
<dbReference type="SMART" id="SM00387">
    <property type="entry name" value="HATPase_c"/>
    <property type="match status" value="1"/>
</dbReference>
<dbReference type="PROSITE" id="PS50885">
    <property type="entry name" value="HAMP"/>
    <property type="match status" value="1"/>
</dbReference>
<dbReference type="InterPro" id="IPR003594">
    <property type="entry name" value="HATPase_dom"/>
</dbReference>
<evidence type="ECO:0000259" key="12">
    <source>
        <dbReference type="PROSITE" id="PS50109"/>
    </source>
</evidence>
<dbReference type="GO" id="GO:0005886">
    <property type="term" value="C:plasma membrane"/>
    <property type="evidence" value="ECO:0007669"/>
    <property type="project" value="TreeGrafter"/>
</dbReference>
<dbReference type="GO" id="GO:0000155">
    <property type="term" value="F:phosphorelay sensor kinase activity"/>
    <property type="evidence" value="ECO:0007669"/>
    <property type="project" value="InterPro"/>
</dbReference>
<dbReference type="RefSeq" id="WP_123591824.1">
    <property type="nucleotide sequence ID" value="NZ_AYKF01000101.1"/>
</dbReference>
<dbReference type="SUPFAM" id="SSF47384">
    <property type="entry name" value="Homodimeric domain of signal transducing histidine kinase"/>
    <property type="match status" value="1"/>
</dbReference>
<dbReference type="Gene3D" id="1.10.287.130">
    <property type="match status" value="1"/>
</dbReference>
<keyword evidence="9" id="KW-0902">Two-component regulatory system</keyword>
<dbReference type="Proteomes" id="UP000285123">
    <property type="component" value="Unassembled WGS sequence"/>
</dbReference>
<dbReference type="InterPro" id="IPR003660">
    <property type="entry name" value="HAMP_dom"/>
</dbReference>
<keyword evidence="6 11" id="KW-0812">Transmembrane</keyword>
<comment type="catalytic activity">
    <reaction evidence="1">
        <text>ATP + protein L-histidine = ADP + protein N-phospho-L-histidine.</text>
        <dbReference type="EC" id="2.7.13.3"/>
    </reaction>
</comment>
<feature type="transmembrane region" description="Helical" evidence="11">
    <location>
        <begin position="12"/>
        <end position="33"/>
    </location>
</feature>
<keyword evidence="5" id="KW-0808">Transferase</keyword>
<dbReference type="InterPro" id="IPR036890">
    <property type="entry name" value="HATPase_C_sf"/>
</dbReference>
<dbReference type="SUPFAM" id="SSF55874">
    <property type="entry name" value="ATPase domain of HSP90 chaperone/DNA topoisomerase II/histidine kinase"/>
    <property type="match status" value="1"/>
</dbReference>
<evidence type="ECO:0000256" key="8">
    <source>
        <dbReference type="ARBA" id="ARBA00022989"/>
    </source>
</evidence>
<dbReference type="InterPro" id="IPR004358">
    <property type="entry name" value="Sig_transdc_His_kin-like_C"/>
</dbReference>
<feature type="domain" description="HAMP" evidence="13">
    <location>
        <begin position="187"/>
        <end position="238"/>
    </location>
</feature>
<organism evidence="14 15">
    <name type="scientific">Salinisphaera orenii YIM 95161</name>
    <dbReference type="NCBI Taxonomy" id="1051139"/>
    <lineage>
        <taxon>Bacteria</taxon>
        <taxon>Pseudomonadati</taxon>
        <taxon>Pseudomonadota</taxon>
        <taxon>Gammaproteobacteria</taxon>
        <taxon>Salinisphaerales</taxon>
        <taxon>Salinisphaeraceae</taxon>
        <taxon>Salinisphaera</taxon>
    </lineage>
</organism>
<evidence type="ECO:0000256" key="2">
    <source>
        <dbReference type="ARBA" id="ARBA00004370"/>
    </source>
</evidence>